<dbReference type="InterPro" id="IPR004837">
    <property type="entry name" value="NaCa_Exmemb"/>
</dbReference>
<dbReference type="InterPro" id="IPR004798">
    <property type="entry name" value="CAX-like"/>
</dbReference>
<keyword evidence="10" id="KW-0926">Vacuole</keyword>
<keyword evidence="8 10" id="KW-0406">Ion transport</keyword>
<feature type="domain" description="Sodium/calcium exchanger membrane region" evidence="12">
    <location>
        <begin position="271"/>
        <end position="413"/>
    </location>
</feature>
<feature type="transmembrane region" description="Helical" evidence="10">
    <location>
        <begin position="57"/>
        <end position="74"/>
    </location>
</feature>
<organism evidence="13 14">
    <name type="scientific">Lepraria finkii</name>
    <dbReference type="NCBI Taxonomy" id="1340010"/>
    <lineage>
        <taxon>Eukaryota</taxon>
        <taxon>Fungi</taxon>
        <taxon>Dikarya</taxon>
        <taxon>Ascomycota</taxon>
        <taxon>Pezizomycotina</taxon>
        <taxon>Lecanoromycetes</taxon>
        <taxon>OSLEUM clade</taxon>
        <taxon>Lecanoromycetidae</taxon>
        <taxon>Lecanorales</taxon>
        <taxon>Lecanorineae</taxon>
        <taxon>Stereocaulaceae</taxon>
        <taxon>Lepraria</taxon>
    </lineage>
</organism>
<feature type="transmembrane region" description="Helical" evidence="10">
    <location>
        <begin position="212"/>
        <end position="233"/>
    </location>
</feature>
<comment type="caution">
    <text evidence="13">The sequence shown here is derived from an EMBL/GenBank/DDBJ whole genome shotgun (WGS) entry which is preliminary data.</text>
</comment>
<feature type="transmembrane region" description="Helical" evidence="10">
    <location>
        <begin position="372"/>
        <end position="388"/>
    </location>
</feature>
<comment type="function">
    <text evidence="10">Has a role in promoting intracellular calcium ion sequestration via the exchange of calcium ions for hydrogen ions across the vacuolar membrane. Involved also in manganese ion homeostasis via its uptake into the vacuole.</text>
</comment>
<evidence type="ECO:0000256" key="5">
    <source>
        <dbReference type="ARBA" id="ARBA00022692"/>
    </source>
</evidence>
<evidence type="ECO:0000259" key="12">
    <source>
        <dbReference type="Pfam" id="PF01699"/>
    </source>
</evidence>
<feature type="transmembrane region" description="Helical" evidence="10">
    <location>
        <begin position="177"/>
        <end position="200"/>
    </location>
</feature>
<reference evidence="13 14" key="1">
    <citation type="submission" date="2024-09" db="EMBL/GenBank/DDBJ databases">
        <title>Rethinking Asexuality: The Enigmatic Case of Functional Sexual Genes in Lepraria (Stereocaulaceae).</title>
        <authorList>
            <person name="Doellman M."/>
            <person name="Sun Y."/>
            <person name="Barcenas-Pena A."/>
            <person name="Lumbsch H.T."/>
            <person name="Grewe F."/>
        </authorList>
    </citation>
    <scope>NUCLEOTIDE SEQUENCE [LARGE SCALE GENOMIC DNA]</scope>
    <source>
        <strain evidence="13 14">Grewe 0041</strain>
    </source>
</reference>
<dbReference type="Proteomes" id="UP001590951">
    <property type="component" value="Unassembled WGS sequence"/>
</dbReference>
<proteinExistence type="inferred from homology"/>
<evidence type="ECO:0000256" key="10">
    <source>
        <dbReference type="RuleBase" id="RU365028"/>
    </source>
</evidence>
<keyword evidence="5 10" id="KW-0812">Transmembrane</keyword>
<gene>
    <name evidence="13" type="ORF">ABVK25_009268</name>
</gene>
<feature type="transmembrane region" description="Helical" evidence="10">
    <location>
        <begin position="395"/>
        <end position="415"/>
    </location>
</feature>
<evidence type="ECO:0000256" key="2">
    <source>
        <dbReference type="ARBA" id="ARBA00008170"/>
    </source>
</evidence>
<evidence type="ECO:0000256" key="8">
    <source>
        <dbReference type="ARBA" id="ARBA00023065"/>
    </source>
</evidence>
<dbReference type="EMBL" id="JBHFEH010000047">
    <property type="protein sequence ID" value="KAL2050434.1"/>
    <property type="molecule type" value="Genomic_DNA"/>
</dbReference>
<feature type="transmembrane region" description="Helical" evidence="10">
    <location>
        <begin position="144"/>
        <end position="165"/>
    </location>
</feature>
<keyword evidence="14" id="KW-1185">Reference proteome</keyword>
<comment type="subcellular location">
    <subcellularLocation>
        <location evidence="1">Endomembrane system</location>
        <topology evidence="1">Multi-pass membrane protein</topology>
    </subcellularLocation>
    <subcellularLocation>
        <location evidence="10">Vacuole membrane</location>
    </subcellularLocation>
</comment>
<comment type="similarity">
    <text evidence="2 10">Belongs to the Ca(2+):cation antiporter (CaCA) (TC 2.A.19) family.</text>
</comment>
<evidence type="ECO:0000256" key="6">
    <source>
        <dbReference type="ARBA" id="ARBA00022837"/>
    </source>
</evidence>
<dbReference type="Gene3D" id="1.20.1420.30">
    <property type="entry name" value="NCX, central ion-binding region"/>
    <property type="match status" value="1"/>
</dbReference>
<evidence type="ECO:0000256" key="7">
    <source>
        <dbReference type="ARBA" id="ARBA00022989"/>
    </source>
</evidence>
<evidence type="ECO:0000256" key="9">
    <source>
        <dbReference type="ARBA" id="ARBA00023136"/>
    </source>
</evidence>
<evidence type="ECO:0000256" key="11">
    <source>
        <dbReference type="SAM" id="MobiDB-lite"/>
    </source>
</evidence>
<dbReference type="InterPro" id="IPR044880">
    <property type="entry name" value="NCX_ion-bd_dom_sf"/>
</dbReference>
<feature type="domain" description="Sodium/calcium exchanger membrane region" evidence="12">
    <location>
        <begin position="79"/>
        <end position="235"/>
    </location>
</feature>
<feature type="transmembrane region" description="Helical" evidence="10">
    <location>
        <begin position="334"/>
        <end position="360"/>
    </location>
</feature>
<dbReference type="Pfam" id="PF01699">
    <property type="entry name" value="Na_Ca_ex"/>
    <property type="match status" value="2"/>
</dbReference>
<evidence type="ECO:0000256" key="1">
    <source>
        <dbReference type="ARBA" id="ARBA00004127"/>
    </source>
</evidence>
<dbReference type="NCBIfam" id="TIGR00378">
    <property type="entry name" value="cax"/>
    <property type="match status" value="1"/>
</dbReference>
<keyword evidence="4 10" id="KW-0109">Calcium transport</keyword>
<feature type="region of interest" description="Disordered" evidence="11">
    <location>
        <begin position="1"/>
        <end position="28"/>
    </location>
</feature>
<dbReference type="PANTHER" id="PTHR31503:SF22">
    <property type="entry name" value="VACUOLAR CALCIUM ION TRANSPORTER"/>
    <property type="match status" value="1"/>
</dbReference>
<keyword evidence="3 10" id="KW-0813">Transport</keyword>
<evidence type="ECO:0000256" key="3">
    <source>
        <dbReference type="ARBA" id="ARBA00022448"/>
    </source>
</evidence>
<dbReference type="InterPro" id="IPR004713">
    <property type="entry name" value="CaH_exchang"/>
</dbReference>
<feature type="transmembrane region" description="Helical" evidence="10">
    <location>
        <begin position="269"/>
        <end position="289"/>
    </location>
</feature>
<feature type="transmembrane region" description="Helical" evidence="10">
    <location>
        <begin position="80"/>
        <end position="99"/>
    </location>
</feature>
<accession>A0ABR4B0M2</accession>
<evidence type="ECO:0000313" key="13">
    <source>
        <dbReference type="EMBL" id="KAL2050434.1"/>
    </source>
</evidence>
<protein>
    <recommendedName>
        <fullName evidence="10">Vacuolar calcium ion transporter</fullName>
    </recommendedName>
</protein>
<feature type="compositionally biased region" description="Basic and acidic residues" evidence="11">
    <location>
        <begin position="1"/>
        <end position="25"/>
    </location>
</feature>
<comment type="caution">
    <text evidence="10">Lacks conserved residue(s) required for the propagation of feature annotation.</text>
</comment>
<evidence type="ECO:0000313" key="14">
    <source>
        <dbReference type="Proteomes" id="UP001590951"/>
    </source>
</evidence>
<sequence>MFRESVRRRMDSVVEGKGKGDEGSTDHLPSIHGDDSLMSLHPARNWRVLKYILNSNDVYRLLGFVPVGIVVGVLDWNPTAVFVLNLLAIVPLAVLLSAVTEELSRNFSQSVGALLNATFGNALELIVSTVALTRGEIRIVQANMLGAILSNLLLGLGSCFVLGGFRRDCQFNATAAQTMGSLMVVASMSLVIPAALNMAFDHTTMTRSPNDILVLSRGTSIVLLILYIMWLYFQFQTHSRLFEQTNTSVDPGRVDVRKGKQEDALSPQAAVIALLTTTIVIAICAEYLVGTIDGLVHTLGINKIFVGLIILPLVGNAPEQVTAVAAAAKNEVDLALGVALGSSLQIALFVTPFLVVVGWIIDQPMSLCFEPFDAVVFFLSVLVVNSLIGDGETNYLEGAMLVGTYAIIAISFYVYPENQNSF</sequence>
<keyword evidence="7 10" id="KW-1133">Transmembrane helix</keyword>
<evidence type="ECO:0000256" key="4">
    <source>
        <dbReference type="ARBA" id="ARBA00022568"/>
    </source>
</evidence>
<feature type="transmembrane region" description="Helical" evidence="10">
    <location>
        <begin position="295"/>
        <end position="314"/>
    </location>
</feature>
<keyword evidence="6 10" id="KW-0106">Calcium</keyword>
<name>A0ABR4B0M2_9LECA</name>
<keyword evidence="10" id="KW-0050">Antiport</keyword>
<keyword evidence="9 10" id="KW-0472">Membrane</keyword>
<dbReference type="PANTHER" id="PTHR31503">
    <property type="entry name" value="VACUOLAR CALCIUM ION TRANSPORTER"/>
    <property type="match status" value="1"/>
</dbReference>
<dbReference type="NCBIfam" id="TIGR00846">
    <property type="entry name" value="caca2"/>
    <property type="match status" value="1"/>
</dbReference>